<name>A0ABT9XI24_9BACL</name>
<comment type="caution">
    <text evidence="2">The sequence shown here is derived from an EMBL/GenBank/DDBJ whole genome shotgun (WGS) entry which is preliminary data.</text>
</comment>
<accession>A0ABT9XI24</accession>
<evidence type="ECO:0000256" key="1">
    <source>
        <dbReference type="SAM" id="MobiDB-lite"/>
    </source>
</evidence>
<gene>
    <name evidence="2" type="ORF">J2S03_001831</name>
</gene>
<feature type="region of interest" description="Disordered" evidence="1">
    <location>
        <begin position="37"/>
        <end position="96"/>
    </location>
</feature>
<dbReference type="Proteomes" id="UP001232973">
    <property type="component" value="Unassembled WGS sequence"/>
</dbReference>
<reference evidence="2 3" key="1">
    <citation type="submission" date="2023-07" db="EMBL/GenBank/DDBJ databases">
        <title>Genomic Encyclopedia of Type Strains, Phase IV (KMG-IV): sequencing the most valuable type-strain genomes for metagenomic binning, comparative biology and taxonomic classification.</title>
        <authorList>
            <person name="Goeker M."/>
        </authorList>
    </citation>
    <scope>NUCLEOTIDE SEQUENCE [LARGE SCALE GENOMIC DNA]</scope>
    <source>
        <strain evidence="2 3">DSM 4006</strain>
    </source>
</reference>
<feature type="compositionally biased region" description="Basic and acidic residues" evidence="1">
    <location>
        <begin position="68"/>
        <end position="89"/>
    </location>
</feature>
<dbReference type="EMBL" id="JAUSTP010000013">
    <property type="protein sequence ID" value="MDQ0189968.1"/>
    <property type="molecule type" value="Genomic_DNA"/>
</dbReference>
<evidence type="ECO:0000313" key="3">
    <source>
        <dbReference type="Proteomes" id="UP001232973"/>
    </source>
</evidence>
<evidence type="ECO:0008006" key="4">
    <source>
        <dbReference type="Google" id="ProtNLM"/>
    </source>
</evidence>
<sequence>MQMNTIIKLGSLAFDVAQDEKIRQLATMVHHGARRRGLLGVPPSAGGSAAKAPEQKAADTAQKAALPKQEKAAEKKVSGRIRIPFEPKPGEPLPWVTDGSMFGIPLGKYFNGGNSTKVMQYAGAIARMLIR</sequence>
<organism evidence="2 3">
    <name type="scientific">Alicyclobacillus cycloheptanicus</name>
    <dbReference type="NCBI Taxonomy" id="1457"/>
    <lineage>
        <taxon>Bacteria</taxon>
        <taxon>Bacillati</taxon>
        <taxon>Bacillota</taxon>
        <taxon>Bacilli</taxon>
        <taxon>Bacillales</taxon>
        <taxon>Alicyclobacillaceae</taxon>
        <taxon>Alicyclobacillus</taxon>
    </lineage>
</organism>
<dbReference type="RefSeq" id="WP_274454773.1">
    <property type="nucleotide sequence ID" value="NZ_CP067097.1"/>
</dbReference>
<feature type="compositionally biased region" description="Low complexity" evidence="1">
    <location>
        <begin position="42"/>
        <end position="52"/>
    </location>
</feature>
<keyword evidence="3" id="KW-1185">Reference proteome</keyword>
<proteinExistence type="predicted"/>
<evidence type="ECO:0000313" key="2">
    <source>
        <dbReference type="EMBL" id="MDQ0189968.1"/>
    </source>
</evidence>
<protein>
    <recommendedName>
        <fullName evidence="4">Bacteriophage HK97-gp10, tail-component</fullName>
    </recommendedName>
</protein>